<keyword evidence="3" id="KW-0472">Membrane</keyword>
<name>A0ABW2N1A1_9ACTN</name>
<dbReference type="SUPFAM" id="SSF52151">
    <property type="entry name" value="FabD/lysophospholipase-like"/>
    <property type="match status" value="1"/>
</dbReference>
<feature type="transmembrane region" description="Helical" evidence="3">
    <location>
        <begin position="145"/>
        <end position="164"/>
    </location>
</feature>
<feature type="short sequence motif" description="DGA/G" evidence="2">
    <location>
        <begin position="370"/>
        <end position="372"/>
    </location>
</feature>
<gene>
    <name evidence="5" type="ORF">ACFQO6_04250</name>
</gene>
<keyword evidence="6" id="KW-1185">Reference proteome</keyword>
<reference evidence="6" key="1">
    <citation type="journal article" date="2019" name="Int. J. Syst. Evol. Microbiol.">
        <title>The Global Catalogue of Microorganisms (GCM) 10K type strain sequencing project: providing services to taxonomists for standard genome sequencing and annotation.</title>
        <authorList>
            <consortium name="The Broad Institute Genomics Platform"/>
            <consortium name="The Broad Institute Genome Sequencing Center for Infectious Disease"/>
            <person name="Wu L."/>
            <person name="Ma J."/>
        </authorList>
    </citation>
    <scope>NUCLEOTIDE SEQUENCE [LARGE SCALE GENOMIC DNA]</scope>
    <source>
        <strain evidence="6">FCH27</strain>
    </source>
</reference>
<keyword evidence="2" id="KW-0442">Lipid degradation</keyword>
<proteinExistence type="predicted"/>
<feature type="active site" description="Proton acceptor" evidence="2">
    <location>
        <position position="370"/>
    </location>
</feature>
<feature type="domain" description="PNPLA" evidence="4">
    <location>
        <begin position="28"/>
        <end position="383"/>
    </location>
</feature>
<keyword evidence="2" id="KW-0378">Hydrolase</keyword>
<dbReference type="InterPro" id="IPR002641">
    <property type="entry name" value="PNPLA_dom"/>
</dbReference>
<organism evidence="5 6">
    <name type="scientific">Nocardioides astragali</name>
    <dbReference type="NCBI Taxonomy" id="1776736"/>
    <lineage>
        <taxon>Bacteria</taxon>
        <taxon>Bacillati</taxon>
        <taxon>Actinomycetota</taxon>
        <taxon>Actinomycetes</taxon>
        <taxon>Propionibacteriales</taxon>
        <taxon>Nocardioidaceae</taxon>
        <taxon>Nocardioides</taxon>
    </lineage>
</organism>
<evidence type="ECO:0000313" key="6">
    <source>
        <dbReference type="Proteomes" id="UP001596524"/>
    </source>
</evidence>
<dbReference type="RefSeq" id="WP_255889570.1">
    <property type="nucleotide sequence ID" value="NZ_JAFMZM010000002.1"/>
</dbReference>
<dbReference type="Gene3D" id="3.40.1090.10">
    <property type="entry name" value="Cytosolic phospholipase A2 catalytic domain"/>
    <property type="match status" value="1"/>
</dbReference>
<dbReference type="EMBL" id="JBHTCH010000004">
    <property type="protein sequence ID" value="MFC7359473.1"/>
    <property type="molecule type" value="Genomic_DNA"/>
</dbReference>
<comment type="caution">
    <text evidence="2">Lacks conserved residue(s) required for the propagation of feature annotation.</text>
</comment>
<evidence type="ECO:0000256" key="2">
    <source>
        <dbReference type="PROSITE-ProRule" id="PRU01161"/>
    </source>
</evidence>
<protein>
    <submittedName>
        <fullName evidence="5">Patatin-like phospholipase family protein</fullName>
    </submittedName>
</protein>
<dbReference type="PROSITE" id="PS51635">
    <property type="entry name" value="PNPLA"/>
    <property type="match status" value="1"/>
</dbReference>
<evidence type="ECO:0000256" key="3">
    <source>
        <dbReference type="SAM" id="Phobius"/>
    </source>
</evidence>
<keyword evidence="1 2" id="KW-0443">Lipid metabolism</keyword>
<accession>A0ABW2N1A1</accession>
<keyword evidence="3" id="KW-1133">Transmembrane helix</keyword>
<dbReference type="Proteomes" id="UP001596524">
    <property type="component" value="Unassembled WGS sequence"/>
</dbReference>
<evidence type="ECO:0000259" key="4">
    <source>
        <dbReference type="PROSITE" id="PS51635"/>
    </source>
</evidence>
<sequence>MAEISVGQDATDLGAWGTYQEPTRECDVVMKGGITSGVLYPLAVCELAATYHLRNVGGTSAGAIAAAAAAAAEHGRAIDAPTAGYQALAALPDWLGSDRNLEELFRPTATTRGVHKVLMRLVQPKKNWPMILASVVAAGFSGRRAWLPVLGALPGLICFLALGISDPASWWTWGALVVALLLTLLGLVVGAVLSLVLTSGEKLDQNGYGVVAGSSSYDGKDSLSDWLADTIDTLAGRPTDGAPLTFGDLWKGPDGTGTALAPHVNLEMLTTNVTQGRPTRLPDELVPGYCFTEKEFRLLFPERVVQHLKAHRGGEIKGGYLIPMPHVRDLPVVVATRMSLSFPLLISAVPLHAVDFSMGTGRHERVWFSDGGITSNFPISFFDAMLPSRPTFGINLREFHPRYQKSTTDERANVWMPRTNSGGQREWWSRWDATGIKGVGKFLRAIADTMQNWVDNTQTRVPGYRDRIVHISHDHTEGGLNLAMPPEVLKALSTRGRCAGQRLVDYYTNPPGAPLAIDELYRNEEGTAGERVVSWENHRRIRLRTSLSLVTSVTGMLVDGYDATYRGDLAAPAADVPSYPFTNATQHALVRAVMDGSSGPGPRSGLVKLTEEIRAVEATGLRVPLVVGSPRPAPVMRVWPGGGRSARATGGEEP</sequence>
<keyword evidence="3" id="KW-0812">Transmembrane</keyword>
<evidence type="ECO:0000256" key="1">
    <source>
        <dbReference type="ARBA" id="ARBA00023098"/>
    </source>
</evidence>
<comment type="caution">
    <text evidence="5">The sequence shown here is derived from an EMBL/GenBank/DDBJ whole genome shotgun (WGS) entry which is preliminary data.</text>
</comment>
<feature type="short sequence motif" description="GXSXG" evidence="2">
    <location>
        <begin position="58"/>
        <end position="62"/>
    </location>
</feature>
<evidence type="ECO:0000313" key="5">
    <source>
        <dbReference type="EMBL" id="MFC7359473.1"/>
    </source>
</evidence>
<dbReference type="InterPro" id="IPR016035">
    <property type="entry name" value="Acyl_Trfase/lysoPLipase"/>
</dbReference>
<feature type="active site" description="Nucleophile" evidence="2">
    <location>
        <position position="60"/>
    </location>
</feature>
<feature type="transmembrane region" description="Helical" evidence="3">
    <location>
        <begin position="170"/>
        <end position="197"/>
    </location>
</feature>